<dbReference type="Proteomes" id="UP001314229">
    <property type="component" value="Unassembled WGS sequence"/>
</dbReference>
<evidence type="ECO:0000313" key="3">
    <source>
        <dbReference type="Proteomes" id="UP001314229"/>
    </source>
</evidence>
<accession>A0AAV1PWH1</accession>
<sequence>GQTADDVGDADTLSSRKEEWRQDRILPPSLITGEKEGDSDVDAKGGKDRERERQHEESGVEESSRADNYQQETRVLLGHNGAGGQSDLVSCRRTMDHWRQHICKYARTHACLHT</sequence>
<evidence type="ECO:0000313" key="2">
    <source>
        <dbReference type="EMBL" id="CAK6976272.1"/>
    </source>
</evidence>
<organism evidence="2 3">
    <name type="scientific">Scomber scombrus</name>
    <name type="common">Atlantic mackerel</name>
    <name type="synonym">Scomber vernalis</name>
    <dbReference type="NCBI Taxonomy" id="13677"/>
    <lineage>
        <taxon>Eukaryota</taxon>
        <taxon>Metazoa</taxon>
        <taxon>Chordata</taxon>
        <taxon>Craniata</taxon>
        <taxon>Vertebrata</taxon>
        <taxon>Euteleostomi</taxon>
        <taxon>Actinopterygii</taxon>
        <taxon>Neopterygii</taxon>
        <taxon>Teleostei</taxon>
        <taxon>Neoteleostei</taxon>
        <taxon>Acanthomorphata</taxon>
        <taxon>Pelagiaria</taxon>
        <taxon>Scombriformes</taxon>
        <taxon>Scombridae</taxon>
        <taxon>Scomber</taxon>
    </lineage>
</organism>
<dbReference type="EMBL" id="CAWUFR010000342">
    <property type="protein sequence ID" value="CAK6976272.1"/>
    <property type="molecule type" value="Genomic_DNA"/>
</dbReference>
<dbReference type="AlphaFoldDB" id="A0AAV1PWH1"/>
<feature type="non-terminal residue" evidence="2">
    <location>
        <position position="1"/>
    </location>
</feature>
<feature type="compositionally biased region" description="Basic and acidic residues" evidence="1">
    <location>
        <begin position="33"/>
        <end position="65"/>
    </location>
</feature>
<feature type="compositionally biased region" description="Basic and acidic residues" evidence="1">
    <location>
        <begin position="14"/>
        <end position="24"/>
    </location>
</feature>
<gene>
    <name evidence="2" type="ORF">FSCOSCO3_A028257</name>
</gene>
<reference evidence="2 3" key="1">
    <citation type="submission" date="2024-01" db="EMBL/GenBank/DDBJ databases">
        <authorList>
            <person name="Alioto T."/>
            <person name="Alioto T."/>
            <person name="Gomez Garrido J."/>
        </authorList>
    </citation>
    <scope>NUCLEOTIDE SEQUENCE [LARGE SCALE GENOMIC DNA]</scope>
</reference>
<name>A0AAV1PWH1_SCOSC</name>
<feature type="region of interest" description="Disordered" evidence="1">
    <location>
        <begin position="1"/>
        <end position="86"/>
    </location>
</feature>
<proteinExistence type="predicted"/>
<protein>
    <submittedName>
        <fullName evidence="2">Uncharacterized protein</fullName>
    </submittedName>
</protein>
<keyword evidence="3" id="KW-1185">Reference proteome</keyword>
<evidence type="ECO:0000256" key="1">
    <source>
        <dbReference type="SAM" id="MobiDB-lite"/>
    </source>
</evidence>
<comment type="caution">
    <text evidence="2">The sequence shown here is derived from an EMBL/GenBank/DDBJ whole genome shotgun (WGS) entry which is preliminary data.</text>
</comment>